<evidence type="ECO:0000256" key="1">
    <source>
        <dbReference type="SAM" id="MobiDB-lite"/>
    </source>
</evidence>
<feature type="signal peptide" evidence="2">
    <location>
        <begin position="1"/>
        <end position="20"/>
    </location>
</feature>
<reference evidence="4" key="2">
    <citation type="submission" date="2013-04" db="EMBL/GenBank/DDBJ databases">
        <title>Genomic mechanisms accounting for the adaptation to parasitism in nematode-trapping fungi.</title>
        <authorList>
            <person name="Ahren D.G."/>
        </authorList>
    </citation>
    <scope>NUCLEOTIDE SEQUENCE [LARGE SCALE GENOMIC DNA]</scope>
    <source>
        <strain evidence="4">CBS 200.50</strain>
    </source>
</reference>
<feature type="region of interest" description="Disordered" evidence="1">
    <location>
        <begin position="199"/>
        <end position="227"/>
    </location>
</feature>
<dbReference type="SUPFAM" id="SSF50370">
    <property type="entry name" value="Ricin B-like lectins"/>
    <property type="match status" value="1"/>
</dbReference>
<feature type="compositionally biased region" description="Polar residues" evidence="1">
    <location>
        <begin position="257"/>
        <end position="276"/>
    </location>
</feature>
<sequence length="377" mass="37983">MHSKTLYLIALSASAAIVSAVPLHFPRPRAVDKLNEEATAEAHQRDDTAERAFSSITINTSNGKCLFVDPLGGDFRANLIPVQIKDCDGSDNEKWDIITKGKHNDQPGTMLVVSALTQGCLNYDPRRQPGDQVNLFSCGGRAAGEGQVTNSQLFNFTTVTSGPLALQPKNEDGTCLTSSGARLDETACNADDQSEFFTFGGSSSSGNGGAGAGAEDTPTSGDCSSSTVATGNLGTGFSTIAAPTTTGAAGGGEAEANPSSTEGFSTIPAPTTTNGGNAEAQPTPAASTTEGFSTIPMPSQFSTSVVGGANGGGVGGGEPTEGFSTIPAPTTTVAAVLLPSGVAEAEATVTVTVTVGGGRLNRTGAKAGKGHKHNHNN</sequence>
<reference evidence="3 4" key="1">
    <citation type="journal article" date="2013" name="PLoS Genet.">
        <title>Genomic mechanisms accounting for the adaptation to parasitism in nematode-trapping fungi.</title>
        <authorList>
            <person name="Meerupati T."/>
            <person name="Andersson K.M."/>
            <person name="Friman E."/>
            <person name="Kumar D."/>
            <person name="Tunlid A."/>
            <person name="Ahren D."/>
        </authorList>
    </citation>
    <scope>NUCLEOTIDE SEQUENCE [LARGE SCALE GENOMIC DNA]</scope>
    <source>
        <strain evidence="3 4">CBS 200.50</strain>
    </source>
</reference>
<accession>S8ARZ8</accession>
<feature type="compositionally biased region" description="Polar residues" evidence="1">
    <location>
        <begin position="217"/>
        <end position="227"/>
    </location>
</feature>
<feature type="chain" id="PRO_5004560750" evidence="2">
    <location>
        <begin position="21"/>
        <end position="377"/>
    </location>
</feature>
<dbReference type="AlphaFoldDB" id="S8ARZ8"/>
<dbReference type="OrthoDB" id="5383818at2759"/>
<gene>
    <name evidence="3" type="ORF">H072_353</name>
</gene>
<organism evidence="3 4">
    <name type="scientific">Dactylellina haptotyla (strain CBS 200.50)</name>
    <name type="common">Nematode-trapping fungus</name>
    <name type="synonym">Monacrosporium haptotylum</name>
    <dbReference type="NCBI Taxonomy" id="1284197"/>
    <lineage>
        <taxon>Eukaryota</taxon>
        <taxon>Fungi</taxon>
        <taxon>Dikarya</taxon>
        <taxon>Ascomycota</taxon>
        <taxon>Pezizomycotina</taxon>
        <taxon>Orbiliomycetes</taxon>
        <taxon>Orbiliales</taxon>
        <taxon>Orbiliaceae</taxon>
        <taxon>Dactylellina</taxon>
    </lineage>
</organism>
<dbReference type="PROSITE" id="PS50231">
    <property type="entry name" value="RICIN_B_LECTIN"/>
    <property type="match status" value="1"/>
</dbReference>
<dbReference type="eggNOG" id="ENOG502RQZ9">
    <property type="taxonomic scope" value="Eukaryota"/>
</dbReference>
<keyword evidence="2" id="KW-0732">Signal</keyword>
<dbReference type="CDD" id="cd00161">
    <property type="entry name" value="beta-trefoil_Ricin-like"/>
    <property type="match status" value="1"/>
</dbReference>
<comment type="caution">
    <text evidence="3">The sequence shown here is derived from an EMBL/GenBank/DDBJ whole genome shotgun (WGS) entry which is preliminary data.</text>
</comment>
<dbReference type="Proteomes" id="UP000015100">
    <property type="component" value="Unassembled WGS sequence"/>
</dbReference>
<dbReference type="EMBL" id="AQGS01000009">
    <property type="protein sequence ID" value="EPS45659.1"/>
    <property type="molecule type" value="Genomic_DNA"/>
</dbReference>
<dbReference type="InterPro" id="IPR035992">
    <property type="entry name" value="Ricin_B-like_lectins"/>
</dbReference>
<feature type="region of interest" description="Disordered" evidence="1">
    <location>
        <begin position="242"/>
        <end position="290"/>
    </location>
</feature>
<dbReference type="HOGENOM" id="CLU_733656_0_0_1"/>
<keyword evidence="4" id="KW-1185">Reference proteome</keyword>
<protein>
    <submittedName>
        <fullName evidence="3">Uncharacterized protein</fullName>
    </submittedName>
</protein>
<dbReference type="OMA" id="QGCLNYD"/>
<name>S8ARZ8_DACHA</name>
<proteinExistence type="predicted"/>
<evidence type="ECO:0000313" key="4">
    <source>
        <dbReference type="Proteomes" id="UP000015100"/>
    </source>
</evidence>
<dbReference type="Gene3D" id="2.80.10.50">
    <property type="match status" value="1"/>
</dbReference>
<evidence type="ECO:0000313" key="3">
    <source>
        <dbReference type="EMBL" id="EPS45659.1"/>
    </source>
</evidence>
<dbReference type="STRING" id="1284197.S8ARZ8"/>
<evidence type="ECO:0000256" key="2">
    <source>
        <dbReference type="SAM" id="SignalP"/>
    </source>
</evidence>